<name>A0AAD9MDJ7_9PEZI</name>
<dbReference type="EMBL" id="JAQQPM010000006">
    <property type="protein sequence ID" value="KAK2073139.1"/>
    <property type="molecule type" value="Genomic_DNA"/>
</dbReference>
<accession>A0AAD9MDJ7</accession>
<feature type="region of interest" description="Disordered" evidence="1">
    <location>
        <begin position="166"/>
        <end position="250"/>
    </location>
</feature>
<comment type="caution">
    <text evidence="2">The sequence shown here is derived from an EMBL/GenBank/DDBJ whole genome shotgun (WGS) entry which is preliminary data.</text>
</comment>
<dbReference type="Proteomes" id="UP001217918">
    <property type="component" value="Unassembled WGS sequence"/>
</dbReference>
<gene>
    <name evidence="2" type="ORF">P8C59_007442</name>
</gene>
<reference evidence="2" key="1">
    <citation type="journal article" date="2023" name="Mol. Plant Microbe Interact.">
        <title>Elucidating the Obligate Nature and Biological Capacity of an Invasive Fungal Corn Pathogen.</title>
        <authorList>
            <person name="MacCready J.S."/>
            <person name="Roggenkamp E.M."/>
            <person name="Gdanetz K."/>
            <person name="Chilvers M.I."/>
        </authorList>
    </citation>
    <scope>NUCLEOTIDE SEQUENCE</scope>
    <source>
        <strain evidence="2">PM02</strain>
    </source>
</reference>
<keyword evidence="3" id="KW-1185">Reference proteome</keyword>
<feature type="compositionally biased region" description="Basic and acidic residues" evidence="1">
    <location>
        <begin position="233"/>
        <end position="244"/>
    </location>
</feature>
<protein>
    <submittedName>
        <fullName evidence="2">Uncharacterized protein</fullName>
    </submittedName>
</protein>
<evidence type="ECO:0000313" key="3">
    <source>
        <dbReference type="Proteomes" id="UP001217918"/>
    </source>
</evidence>
<proteinExistence type="predicted"/>
<feature type="compositionally biased region" description="Gly residues" evidence="1">
    <location>
        <begin position="192"/>
        <end position="206"/>
    </location>
</feature>
<evidence type="ECO:0000256" key="1">
    <source>
        <dbReference type="SAM" id="MobiDB-lite"/>
    </source>
</evidence>
<dbReference type="AlphaFoldDB" id="A0AAD9MDJ7"/>
<feature type="compositionally biased region" description="Pro residues" evidence="1">
    <location>
        <begin position="220"/>
        <end position="232"/>
    </location>
</feature>
<feature type="region of interest" description="Disordered" evidence="1">
    <location>
        <begin position="100"/>
        <end position="127"/>
    </location>
</feature>
<sequence length="250" mass="26452">MSVQKRSLLSGVVGRRRRSRSFWQCPPIVISYEQADRGHRCIFPGLSGRARDGTGFPVPGPITSAAINDQRRRLSVSAMGLPGTSPTGAAGPVLRRASLSTNNSDSIDENAIEEEENSRTTPNTPFTRRMSIGAQAAMRNMRPGLGNAGSNDQGFNWSEQLRSRAESNVAAGSRPSFSFASGMNASPPRGNPAGGGGGGGGGGGPRAAGHDRAQSVSDMPAPPAQARPPRQPQKPDHFQERILKGDFYMD</sequence>
<feature type="compositionally biased region" description="Acidic residues" evidence="1">
    <location>
        <begin position="106"/>
        <end position="116"/>
    </location>
</feature>
<evidence type="ECO:0000313" key="2">
    <source>
        <dbReference type="EMBL" id="KAK2073139.1"/>
    </source>
</evidence>
<organism evidence="2 3">
    <name type="scientific">Phyllachora maydis</name>
    <dbReference type="NCBI Taxonomy" id="1825666"/>
    <lineage>
        <taxon>Eukaryota</taxon>
        <taxon>Fungi</taxon>
        <taxon>Dikarya</taxon>
        <taxon>Ascomycota</taxon>
        <taxon>Pezizomycotina</taxon>
        <taxon>Sordariomycetes</taxon>
        <taxon>Sordariomycetidae</taxon>
        <taxon>Phyllachorales</taxon>
        <taxon>Phyllachoraceae</taxon>
        <taxon>Phyllachora</taxon>
    </lineage>
</organism>